<keyword evidence="3" id="KW-1185">Reference proteome</keyword>
<reference evidence="2 3" key="1">
    <citation type="journal article" date="2018" name="Nat. Ecol. Evol.">
        <title>Pezizomycetes genomes reveal the molecular basis of ectomycorrhizal truffle lifestyle.</title>
        <authorList>
            <person name="Murat C."/>
            <person name="Payen T."/>
            <person name="Noel B."/>
            <person name="Kuo A."/>
            <person name="Morin E."/>
            <person name="Chen J."/>
            <person name="Kohler A."/>
            <person name="Krizsan K."/>
            <person name="Balestrini R."/>
            <person name="Da Silva C."/>
            <person name="Montanini B."/>
            <person name="Hainaut M."/>
            <person name="Levati E."/>
            <person name="Barry K.W."/>
            <person name="Belfiori B."/>
            <person name="Cichocki N."/>
            <person name="Clum A."/>
            <person name="Dockter R.B."/>
            <person name="Fauchery L."/>
            <person name="Guy J."/>
            <person name="Iotti M."/>
            <person name="Le Tacon F."/>
            <person name="Lindquist E.A."/>
            <person name="Lipzen A."/>
            <person name="Malagnac F."/>
            <person name="Mello A."/>
            <person name="Molinier V."/>
            <person name="Miyauchi S."/>
            <person name="Poulain J."/>
            <person name="Riccioni C."/>
            <person name="Rubini A."/>
            <person name="Sitrit Y."/>
            <person name="Splivallo R."/>
            <person name="Traeger S."/>
            <person name="Wang M."/>
            <person name="Zifcakova L."/>
            <person name="Wipf D."/>
            <person name="Zambonelli A."/>
            <person name="Paolocci F."/>
            <person name="Nowrousian M."/>
            <person name="Ottonello S."/>
            <person name="Baldrian P."/>
            <person name="Spatafora J.W."/>
            <person name="Henrissat B."/>
            <person name="Nagy L.G."/>
            <person name="Aury J.M."/>
            <person name="Wincker P."/>
            <person name="Grigoriev I.V."/>
            <person name="Bonfante P."/>
            <person name="Martin F.M."/>
        </authorList>
    </citation>
    <scope>NUCLEOTIDE SEQUENCE [LARGE SCALE GENOMIC DNA]</scope>
    <source>
        <strain evidence="2 3">120613-1</strain>
    </source>
</reference>
<sequence>MTPAGHTQGKSRGKRVSEETLENPSIVRPKWERNRVSIVIVNALEKLNATASSARISKQEEAVQDLQVCFGDIFSIEDLVDAMAVMESEIKVQLYLVASCELQEKWLYQEIQKLWNSADSSCIENACLPIERFVLLMQSINICQLLID</sequence>
<evidence type="ECO:0000313" key="2">
    <source>
        <dbReference type="EMBL" id="RPA91511.1"/>
    </source>
</evidence>
<dbReference type="EMBL" id="ML120495">
    <property type="protein sequence ID" value="RPA91511.1"/>
    <property type="molecule type" value="Genomic_DNA"/>
</dbReference>
<evidence type="ECO:0000313" key="3">
    <source>
        <dbReference type="Proteomes" id="UP000276215"/>
    </source>
</evidence>
<protein>
    <submittedName>
        <fullName evidence="2">Uncharacterized protein</fullName>
    </submittedName>
</protein>
<name>A0A3N4J4I1_9PEZI</name>
<dbReference type="OrthoDB" id="2505558at2759"/>
<proteinExistence type="predicted"/>
<accession>A0A3N4J4I1</accession>
<gene>
    <name evidence="2" type="ORF">L873DRAFT_1794835</name>
</gene>
<dbReference type="AlphaFoldDB" id="A0A3N4J4I1"/>
<evidence type="ECO:0000256" key="1">
    <source>
        <dbReference type="SAM" id="MobiDB-lite"/>
    </source>
</evidence>
<dbReference type="Proteomes" id="UP000276215">
    <property type="component" value="Unassembled WGS sequence"/>
</dbReference>
<organism evidence="2 3">
    <name type="scientific">Choiromyces venosus 120613-1</name>
    <dbReference type="NCBI Taxonomy" id="1336337"/>
    <lineage>
        <taxon>Eukaryota</taxon>
        <taxon>Fungi</taxon>
        <taxon>Dikarya</taxon>
        <taxon>Ascomycota</taxon>
        <taxon>Pezizomycotina</taxon>
        <taxon>Pezizomycetes</taxon>
        <taxon>Pezizales</taxon>
        <taxon>Tuberaceae</taxon>
        <taxon>Choiromyces</taxon>
    </lineage>
</organism>
<feature type="region of interest" description="Disordered" evidence="1">
    <location>
        <begin position="1"/>
        <end position="21"/>
    </location>
</feature>